<dbReference type="NCBIfam" id="TIGR03373">
    <property type="entry name" value="VI_minor_4"/>
    <property type="match status" value="1"/>
</dbReference>
<dbReference type="InterPro" id="IPR017748">
    <property type="entry name" value="TagF"/>
</dbReference>
<name>A0A3B1A8P9_9ZZZZ</name>
<dbReference type="Gene3D" id="3.40.1730.10">
    <property type="entry name" value="pa0076 domain"/>
    <property type="match status" value="1"/>
</dbReference>
<evidence type="ECO:0000313" key="1">
    <source>
        <dbReference type="EMBL" id="VAW89216.1"/>
    </source>
</evidence>
<dbReference type="EMBL" id="UOFP01000260">
    <property type="protein sequence ID" value="VAW89216.1"/>
    <property type="molecule type" value="Genomic_DNA"/>
</dbReference>
<dbReference type="AlphaFoldDB" id="A0A3B1A8P9"/>
<protein>
    <submittedName>
        <fullName evidence="1">Protein phosphatase ImpM</fullName>
    </submittedName>
</protein>
<reference evidence="1" key="1">
    <citation type="submission" date="2018-06" db="EMBL/GenBank/DDBJ databases">
        <authorList>
            <person name="Zhirakovskaya E."/>
        </authorList>
    </citation>
    <scope>NUCLEOTIDE SEQUENCE</scope>
</reference>
<accession>A0A3B1A8P9</accession>
<dbReference type="PIRSF" id="PIRSF029287">
    <property type="entry name" value="UCP029287"/>
    <property type="match status" value="1"/>
</dbReference>
<dbReference type="InterPro" id="IPR038225">
    <property type="entry name" value="TagF_sf"/>
</dbReference>
<gene>
    <name evidence="1" type="ORF">MNBD_GAMMA18-196</name>
</gene>
<proteinExistence type="predicted"/>
<dbReference type="Pfam" id="PF09867">
    <property type="entry name" value="TagF_N"/>
    <property type="match status" value="1"/>
</dbReference>
<sequence>MGIKQQCGVYGKLPMHGDFVSRNLPAAFIKTWDEWLQLYVASSKEQMGDEWLDIYLTSPIWRFVLSSGVIDQQHWAGIMLPSVDQVGRYYPFSMVMPLDPELNPFEFISFHNHWFEEIEELALQVLDEQLSVDQLVDEVNNVPVDFTLSQIKTGQSFDLKSIQMDMTFDEQSPLSVYAGLLDSIMLKTMNCYSIWTTRGSEKITPCFMNVKNLPAANQLPAMMDGQWQYWGWPQPYSVNR</sequence>
<organism evidence="1">
    <name type="scientific">hydrothermal vent metagenome</name>
    <dbReference type="NCBI Taxonomy" id="652676"/>
    <lineage>
        <taxon>unclassified sequences</taxon>
        <taxon>metagenomes</taxon>
        <taxon>ecological metagenomes</taxon>
    </lineage>
</organism>